<keyword evidence="2" id="KW-0472">Membrane</keyword>
<feature type="binding site" evidence="1">
    <location>
        <begin position="463"/>
        <end position="464"/>
    </location>
    <ligand>
        <name>L-glutamate</name>
        <dbReference type="ChEBI" id="CHEBI:29985"/>
    </ligand>
</feature>
<dbReference type="GO" id="GO:0006751">
    <property type="term" value="P:glutathione catabolic process"/>
    <property type="evidence" value="ECO:0007669"/>
    <property type="project" value="InterPro"/>
</dbReference>
<dbReference type="GO" id="GO:0005886">
    <property type="term" value="C:plasma membrane"/>
    <property type="evidence" value="ECO:0007669"/>
    <property type="project" value="TreeGrafter"/>
</dbReference>
<dbReference type="PRINTS" id="PR01210">
    <property type="entry name" value="GGTRANSPTASE"/>
</dbReference>
<dbReference type="InterPro" id="IPR000101">
    <property type="entry name" value="GGT_peptidase"/>
</dbReference>
<dbReference type="AlphaFoldDB" id="A0A177B1V3"/>
<protein>
    <submittedName>
        <fullName evidence="3">Uncharacterized protein</fullName>
    </submittedName>
</protein>
<dbReference type="GO" id="GO:0036374">
    <property type="term" value="F:glutathione hydrolase activity"/>
    <property type="evidence" value="ECO:0007669"/>
    <property type="project" value="InterPro"/>
</dbReference>
<dbReference type="Gene3D" id="3.60.20.40">
    <property type="match status" value="1"/>
</dbReference>
<dbReference type="PANTHER" id="PTHR11686:SF54">
    <property type="entry name" value="GLUTATHIONE HYDROLASE 7"/>
    <property type="match status" value="1"/>
</dbReference>
<evidence type="ECO:0000313" key="4">
    <source>
        <dbReference type="Proteomes" id="UP000078046"/>
    </source>
</evidence>
<dbReference type="EMBL" id="LWCA01000494">
    <property type="protein sequence ID" value="OAF68206.1"/>
    <property type="molecule type" value="Genomic_DNA"/>
</dbReference>
<evidence type="ECO:0000256" key="2">
    <source>
        <dbReference type="SAM" id="Phobius"/>
    </source>
</evidence>
<keyword evidence="2" id="KW-1133">Transmembrane helix</keyword>
<dbReference type="Proteomes" id="UP000078046">
    <property type="component" value="Unassembled WGS sequence"/>
</dbReference>
<proteinExistence type="predicted"/>
<comment type="caution">
    <text evidence="3">The sequence shown here is derived from an EMBL/GenBank/DDBJ whole genome shotgun (WGS) entry which is preliminary data.</text>
</comment>
<sequence length="603" mass="67332">MIPEKIELNRDKSSETEKLVSDTIKTENKVTCDKYDNSAFRLKDDLKDRKFRVILMSSLIFAFAVTISLIVSIFVNKPIIDGAVSSTSKVCSDIGLDLITRGGSAMDAVIGATLCETVVNPHSTSLGGSGFLIYHDKNEKTLSYDFNIMAPKNLNDQVLTQDGAILGNHSLSIGVPGMLLGFIEAQLDYGYLTWEEILKPIIKLARFGYNVTKSQEQIMQFVNYDSIICPHLKSMLFDENKEPFPAGTLRKRETYANFLEAFSKNPKKSFFTDEFAKALSKTSQNIGAMFTYSDFELYKVIKKNAIKSNYFDVTIYGCHPPCSSALVILAMKILSLYKDFNKKSLGEKLVIILKILRSTLSNTNKFDLKILEDKFAETAKESIDIVNFDWTNYKNDSTVASHVSAFDMYGGVASISTTLNSPFGAGVMTSLYGIILNDQLKQFDPPSFNNTDNKIESLKRPFSSLSPIYIYSENKACGQQISLGAYNIASNYGSNIISAVVQILQHLIYVNSTLRKTVADSLVFLVSKNRTLFINYEDLDDTTLAEIAKVFPNTAKLETPTTSINSVIYRNEKMIAYSDKRSFGEASVSSTFEKYQDLNVNNK</sequence>
<dbReference type="PANTHER" id="PTHR11686">
    <property type="entry name" value="GAMMA GLUTAMYL TRANSPEPTIDASE"/>
    <property type="match status" value="1"/>
</dbReference>
<keyword evidence="2" id="KW-0812">Transmembrane</keyword>
<organism evidence="3 4">
    <name type="scientific">Intoshia linei</name>
    <dbReference type="NCBI Taxonomy" id="1819745"/>
    <lineage>
        <taxon>Eukaryota</taxon>
        <taxon>Metazoa</taxon>
        <taxon>Spiralia</taxon>
        <taxon>Lophotrochozoa</taxon>
        <taxon>Mesozoa</taxon>
        <taxon>Orthonectida</taxon>
        <taxon>Rhopaluridae</taxon>
        <taxon>Intoshia</taxon>
    </lineage>
</organism>
<evidence type="ECO:0000313" key="3">
    <source>
        <dbReference type="EMBL" id="OAF68206.1"/>
    </source>
</evidence>
<keyword evidence="4" id="KW-1185">Reference proteome</keyword>
<feature type="transmembrane region" description="Helical" evidence="2">
    <location>
        <begin position="53"/>
        <end position="75"/>
    </location>
</feature>
<reference evidence="3 4" key="1">
    <citation type="submission" date="2016-04" db="EMBL/GenBank/DDBJ databases">
        <title>The genome of Intoshia linei affirms orthonectids as highly simplified spiralians.</title>
        <authorList>
            <person name="Mikhailov K.V."/>
            <person name="Slusarev G.S."/>
            <person name="Nikitin M.A."/>
            <person name="Logacheva M.D."/>
            <person name="Penin A."/>
            <person name="Aleoshin V."/>
            <person name="Panchin Y.V."/>
        </authorList>
    </citation>
    <scope>NUCLEOTIDE SEQUENCE [LARGE SCALE GENOMIC DNA]</scope>
    <source>
        <strain evidence="3">Intl2013</strain>
        <tissue evidence="3">Whole animal</tissue>
    </source>
</reference>
<dbReference type="InterPro" id="IPR029055">
    <property type="entry name" value="Ntn_hydrolases_N"/>
</dbReference>
<gene>
    <name evidence="3" type="ORF">A3Q56_04055</name>
</gene>
<dbReference type="OrthoDB" id="1081007at2759"/>
<feature type="binding site" evidence="1">
    <location>
        <position position="493"/>
    </location>
    <ligand>
        <name>L-glutamate</name>
        <dbReference type="ChEBI" id="CHEBI:29985"/>
    </ligand>
</feature>
<evidence type="ECO:0000256" key="1">
    <source>
        <dbReference type="PIRSR" id="PIRSR600101-2"/>
    </source>
</evidence>
<name>A0A177B1V3_9BILA</name>
<dbReference type="InterPro" id="IPR043137">
    <property type="entry name" value="GGT_ssub_C"/>
</dbReference>
<feature type="binding site" evidence="1">
    <location>
        <begin position="418"/>
        <end position="420"/>
    </location>
    <ligand>
        <name>L-glutamate</name>
        <dbReference type="ChEBI" id="CHEBI:29985"/>
    </ligand>
</feature>
<accession>A0A177B1V3</accession>
<dbReference type="SUPFAM" id="SSF56235">
    <property type="entry name" value="N-terminal nucleophile aminohydrolases (Ntn hydrolases)"/>
    <property type="match status" value="1"/>
</dbReference>
<dbReference type="Pfam" id="PF01019">
    <property type="entry name" value="G_glu_transpept"/>
    <property type="match status" value="1"/>
</dbReference>